<sequence length="64" mass="7225">MRSGHNYKIFYGIDDELFGAGAEKSKVYHYNEKRSEPISYPSFSPSSPPPPSSEEETKKVLRAS</sequence>
<keyword evidence="3" id="KW-1185">Reference proteome</keyword>
<name>A0ABP1PZE2_9HEXA</name>
<gene>
    <name evidence="2" type="ORF">ODALV1_LOCUS3485</name>
</gene>
<proteinExistence type="predicted"/>
<evidence type="ECO:0000256" key="1">
    <source>
        <dbReference type="SAM" id="MobiDB-lite"/>
    </source>
</evidence>
<feature type="compositionally biased region" description="Basic and acidic residues" evidence="1">
    <location>
        <begin position="55"/>
        <end position="64"/>
    </location>
</feature>
<reference evidence="2 3" key="1">
    <citation type="submission" date="2024-08" db="EMBL/GenBank/DDBJ databases">
        <authorList>
            <person name="Cucini C."/>
            <person name="Frati F."/>
        </authorList>
    </citation>
    <scope>NUCLEOTIDE SEQUENCE [LARGE SCALE GENOMIC DNA]</scope>
</reference>
<accession>A0ABP1PZE2</accession>
<evidence type="ECO:0000313" key="2">
    <source>
        <dbReference type="EMBL" id="CAL8076480.1"/>
    </source>
</evidence>
<feature type="region of interest" description="Disordered" evidence="1">
    <location>
        <begin position="37"/>
        <end position="64"/>
    </location>
</feature>
<protein>
    <submittedName>
        <fullName evidence="2">Uncharacterized protein</fullName>
    </submittedName>
</protein>
<organism evidence="2 3">
    <name type="scientific">Orchesella dallaii</name>
    <dbReference type="NCBI Taxonomy" id="48710"/>
    <lineage>
        <taxon>Eukaryota</taxon>
        <taxon>Metazoa</taxon>
        <taxon>Ecdysozoa</taxon>
        <taxon>Arthropoda</taxon>
        <taxon>Hexapoda</taxon>
        <taxon>Collembola</taxon>
        <taxon>Entomobryomorpha</taxon>
        <taxon>Entomobryoidea</taxon>
        <taxon>Orchesellidae</taxon>
        <taxon>Orchesellinae</taxon>
        <taxon>Orchesella</taxon>
    </lineage>
</organism>
<dbReference type="EMBL" id="CAXLJM020000011">
    <property type="protein sequence ID" value="CAL8076480.1"/>
    <property type="molecule type" value="Genomic_DNA"/>
</dbReference>
<evidence type="ECO:0000313" key="3">
    <source>
        <dbReference type="Proteomes" id="UP001642540"/>
    </source>
</evidence>
<comment type="caution">
    <text evidence="2">The sequence shown here is derived from an EMBL/GenBank/DDBJ whole genome shotgun (WGS) entry which is preliminary data.</text>
</comment>
<dbReference type="Proteomes" id="UP001642540">
    <property type="component" value="Unassembled WGS sequence"/>
</dbReference>